<name>A0ABS8YQQ8_9BACL</name>
<proteinExistence type="predicted"/>
<comment type="caution">
    <text evidence="2">The sequence shown here is derived from an EMBL/GenBank/DDBJ whole genome shotgun (WGS) entry which is preliminary data.</text>
</comment>
<organism evidence="2 3">
    <name type="scientific">Paenibacillus profundus</name>
    <dbReference type="NCBI Taxonomy" id="1173085"/>
    <lineage>
        <taxon>Bacteria</taxon>
        <taxon>Bacillati</taxon>
        <taxon>Bacillota</taxon>
        <taxon>Bacilli</taxon>
        <taxon>Bacillales</taxon>
        <taxon>Paenibacillaceae</taxon>
        <taxon>Paenibacillus</taxon>
    </lineage>
</organism>
<dbReference type="SUPFAM" id="SSF55486">
    <property type="entry name" value="Metalloproteases ('zincins'), catalytic domain"/>
    <property type="match status" value="1"/>
</dbReference>
<evidence type="ECO:0000313" key="3">
    <source>
        <dbReference type="Proteomes" id="UP001199916"/>
    </source>
</evidence>
<sequence length="631" mass="68749">MARIRLNFRSLTLFEDEEWGDTHMAMYATVRDSSGTPLAAFQWNNLGREVDETTTYSLAIDPENNNVIDIDLSSWATIQVSAFTHDDNAWPNSDDNENQLGSASKTIDPRVLSSLGTLTLGPTRTDNGNTGYLVTLEASLIAEPSPAEVRIQLDNLILYEDEEWGSTHMAIYMHAQAPEQNGRPAFHQEIFRWNNADKEVDEVNSYPLNNGLDSTTIRLTLNGPTVIWVEGYADDDRNWPSRERHENSLGQALITIDPSDPSTLGQRQLGPTSTDNDNTGYVINLTVDMLPPAGDGPSLSVIGLEVTQAIQHFASALAPDNSVPLVANKVTLVRAYLDSGLAAGGTIDNVTGTLTVSGATYLTIQSIAPMTAKPASAINRANFSDTLNFIIPAEIANGTLNLTVQATVGGNFSAPIQTSVSFTAAKQLDILMIRIASNGVPAPSQVSYFAAVNQLPLIYPIPTDPGQAIRYWIIPGSEVVMNTHDLSTDDGMHDLLDDLEDIQEETSEETKAYALIPNNVSMNRFGTSRKWDNVALGYSYIMESVGHELGHLYGLDHAPCGTSGNYPDDTDDDFVPANGLIGEVGVDVVGKVAFSPTVSDFMSYCGSLGLPYENQWISAYHWNKLFQDFRE</sequence>
<dbReference type="EMBL" id="JAJNBZ010000045">
    <property type="protein sequence ID" value="MCE5173284.1"/>
    <property type="molecule type" value="Genomic_DNA"/>
</dbReference>
<feature type="region of interest" description="Disordered" evidence="1">
    <location>
        <begin position="86"/>
        <end position="106"/>
    </location>
</feature>
<protein>
    <submittedName>
        <fullName evidence="2">Uncharacterized protein</fullName>
    </submittedName>
</protein>
<accession>A0ABS8YQQ8</accession>
<evidence type="ECO:0000313" key="2">
    <source>
        <dbReference type="EMBL" id="MCE5173284.1"/>
    </source>
</evidence>
<gene>
    <name evidence="2" type="ORF">LQV63_28935</name>
</gene>
<evidence type="ECO:0000256" key="1">
    <source>
        <dbReference type="SAM" id="MobiDB-lite"/>
    </source>
</evidence>
<reference evidence="2 3" key="1">
    <citation type="submission" date="2021-11" db="EMBL/GenBank/DDBJ databases">
        <title>Draft genome sequence of Paenibacillus profundus YoMME, a new Gram-positive bacteria with exoelectrogenic properties.</title>
        <authorList>
            <person name="Hubenova Y."/>
            <person name="Hubenova E."/>
            <person name="Manasiev Y."/>
            <person name="Peykov S."/>
            <person name="Mitov M."/>
        </authorList>
    </citation>
    <scope>NUCLEOTIDE SEQUENCE [LARGE SCALE GENOMIC DNA]</scope>
    <source>
        <strain evidence="2 3">YoMME</strain>
    </source>
</reference>
<dbReference type="Proteomes" id="UP001199916">
    <property type="component" value="Unassembled WGS sequence"/>
</dbReference>
<dbReference type="RefSeq" id="WP_233699256.1">
    <property type="nucleotide sequence ID" value="NZ_JAJNBZ010000045.1"/>
</dbReference>
<feature type="compositionally biased region" description="Polar residues" evidence="1">
    <location>
        <begin position="90"/>
        <end position="105"/>
    </location>
</feature>
<keyword evidence="3" id="KW-1185">Reference proteome</keyword>
<feature type="compositionally biased region" description="Polar residues" evidence="1">
    <location>
        <begin position="260"/>
        <end position="277"/>
    </location>
</feature>
<feature type="region of interest" description="Disordered" evidence="1">
    <location>
        <begin position="257"/>
        <end position="277"/>
    </location>
</feature>